<dbReference type="InterPro" id="IPR052961">
    <property type="entry name" value="Oxido-Kinase-like_Enzymes"/>
</dbReference>
<dbReference type="AlphaFoldDB" id="A0A914W554"/>
<dbReference type="Gene3D" id="3.90.1200.10">
    <property type="match status" value="1"/>
</dbReference>
<name>A0A914W554_9BILA</name>
<proteinExistence type="predicted"/>
<dbReference type="WBParaSite" id="PSAMB.scaffold326size56488.g4524.t1">
    <property type="protein sequence ID" value="PSAMB.scaffold326size56488.g4524.t1"/>
    <property type="gene ID" value="PSAMB.scaffold326size56488.g4524"/>
</dbReference>
<organism evidence="2 3">
    <name type="scientific">Plectus sambesii</name>
    <dbReference type="NCBI Taxonomy" id="2011161"/>
    <lineage>
        <taxon>Eukaryota</taxon>
        <taxon>Metazoa</taxon>
        <taxon>Ecdysozoa</taxon>
        <taxon>Nematoda</taxon>
        <taxon>Chromadorea</taxon>
        <taxon>Plectida</taxon>
        <taxon>Plectina</taxon>
        <taxon>Plectoidea</taxon>
        <taxon>Plectidae</taxon>
        <taxon>Plectus</taxon>
    </lineage>
</organism>
<dbReference type="SMART" id="SM00587">
    <property type="entry name" value="CHK"/>
    <property type="match status" value="1"/>
</dbReference>
<evidence type="ECO:0000259" key="1">
    <source>
        <dbReference type="SMART" id="SM00587"/>
    </source>
</evidence>
<evidence type="ECO:0000313" key="2">
    <source>
        <dbReference type="Proteomes" id="UP000887566"/>
    </source>
</evidence>
<sequence length="405" mass="45515">MVIDSYALRENNTNHRFTMPLHDTIADTCFTVKELQEKLQSNLNTDAHFKSWTVKPIGDGQGFMAKVLRVAIEWSKEAGDLPKSVVVKIPNVGNAGKAWEDAGIDSATAADTNTKVVTQMHDNECRAYNWLSTKESSVPHPRLYYCNGDFSNPKNPPVIIMEDLTQYQLVSLFTGFNRAQLFAITDAIATIHMRSILEPDDKWMFELGTQDPDMETNFVNMINAMGGMLKQIRPDLFSANVDKILGNFNFSAFHEQVISKKIFPVLAHGDLWSTNLLWDGDKLMSIIDWQLARPSSVTEDLLRVLVTCVPVDVRRAMTSELLAHYYAKLTELLAVEQRQVPFSFADVERSYRETLPGTAAQTIFAAGMWINSPVVDGPDKPQRVEEVLQRTKAILDDAAVALEEQ</sequence>
<dbReference type="Pfam" id="PF07914">
    <property type="entry name" value="DUF1679"/>
    <property type="match status" value="1"/>
</dbReference>
<dbReference type="Proteomes" id="UP000887566">
    <property type="component" value="Unplaced"/>
</dbReference>
<evidence type="ECO:0000313" key="3">
    <source>
        <dbReference type="WBParaSite" id="PSAMB.scaffold326size56488.g4524.t1"/>
    </source>
</evidence>
<accession>A0A914W554</accession>
<keyword evidence="2" id="KW-1185">Reference proteome</keyword>
<dbReference type="SUPFAM" id="SSF56112">
    <property type="entry name" value="Protein kinase-like (PK-like)"/>
    <property type="match status" value="1"/>
</dbReference>
<dbReference type="InterPro" id="IPR015897">
    <property type="entry name" value="CHK_kinase-like"/>
</dbReference>
<dbReference type="InterPro" id="IPR011009">
    <property type="entry name" value="Kinase-like_dom_sf"/>
</dbReference>
<feature type="domain" description="CHK kinase-like" evidence="1">
    <location>
        <begin position="159"/>
        <end position="335"/>
    </location>
</feature>
<dbReference type="PANTHER" id="PTHR23020:SF41">
    <property type="entry name" value="AMINOGLYCOSIDE PHOSPHOTRANSFERASE DOMAIN-CONTAINING PROTEIN"/>
    <property type="match status" value="1"/>
</dbReference>
<reference evidence="3" key="1">
    <citation type="submission" date="2022-11" db="UniProtKB">
        <authorList>
            <consortium name="WormBaseParasite"/>
        </authorList>
    </citation>
    <scope>IDENTIFICATION</scope>
</reference>
<dbReference type="InterPro" id="IPR012877">
    <property type="entry name" value="Dhs-27"/>
</dbReference>
<dbReference type="PANTHER" id="PTHR23020">
    <property type="entry name" value="UNCHARACTERIZED NUCLEAR HORMONE RECEPTOR-RELATED"/>
    <property type="match status" value="1"/>
</dbReference>
<protein>
    <submittedName>
        <fullName evidence="3">CHK kinase-like domain-containing protein</fullName>
    </submittedName>
</protein>